<dbReference type="EMBL" id="OZ034821">
    <property type="protein sequence ID" value="CAL1408953.1"/>
    <property type="molecule type" value="Genomic_DNA"/>
</dbReference>
<evidence type="ECO:0000313" key="2">
    <source>
        <dbReference type="EMBL" id="CAL1408953.1"/>
    </source>
</evidence>
<name>A0AAV2GGW0_9ROSI</name>
<feature type="region of interest" description="Disordered" evidence="1">
    <location>
        <begin position="1"/>
        <end position="64"/>
    </location>
</feature>
<organism evidence="2 3">
    <name type="scientific">Linum trigynum</name>
    <dbReference type="NCBI Taxonomy" id="586398"/>
    <lineage>
        <taxon>Eukaryota</taxon>
        <taxon>Viridiplantae</taxon>
        <taxon>Streptophyta</taxon>
        <taxon>Embryophyta</taxon>
        <taxon>Tracheophyta</taxon>
        <taxon>Spermatophyta</taxon>
        <taxon>Magnoliopsida</taxon>
        <taxon>eudicotyledons</taxon>
        <taxon>Gunneridae</taxon>
        <taxon>Pentapetalae</taxon>
        <taxon>rosids</taxon>
        <taxon>fabids</taxon>
        <taxon>Malpighiales</taxon>
        <taxon>Linaceae</taxon>
        <taxon>Linum</taxon>
    </lineage>
</organism>
<proteinExistence type="predicted"/>
<evidence type="ECO:0000313" key="3">
    <source>
        <dbReference type="Proteomes" id="UP001497516"/>
    </source>
</evidence>
<dbReference type="Proteomes" id="UP001497516">
    <property type="component" value="Chromosome 8"/>
</dbReference>
<evidence type="ECO:0000256" key="1">
    <source>
        <dbReference type="SAM" id="MobiDB-lite"/>
    </source>
</evidence>
<dbReference type="AlphaFoldDB" id="A0AAV2GGW0"/>
<feature type="compositionally biased region" description="Polar residues" evidence="1">
    <location>
        <begin position="1"/>
        <end position="11"/>
    </location>
</feature>
<reference evidence="2 3" key="1">
    <citation type="submission" date="2024-04" db="EMBL/GenBank/DDBJ databases">
        <authorList>
            <person name="Fracassetti M."/>
        </authorList>
    </citation>
    <scope>NUCLEOTIDE SEQUENCE [LARGE SCALE GENOMIC DNA]</scope>
</reference>
<accession>A0AAV2GGW0</accession>
<sequence>MSSNFTTSPTISPFVDSPIVRQNTTKPSPVLSALVDSSSRQRPNALPSANPLGLPLNWQEPTPSIESDNWFSILPRSGPL</sequence>
<protein>
    <submittedName>
        <fullName evidence="2">Uncharacterized protein</fullName>
    </submittedName>
</protein>
<keyword evidence="3" id="KW-1185">Reference proteome</keyword>
<gene>
    <name evidence="2" type="ORF">LTRI10_LOCUS48504</name>
</gene>